<sequence length="128" mass="14037">MEDSRTPTSSQRLTSTFETIIESPEADITPIPVVRPKSFPTGKNRNIPVLIKELVYGGKAAGKGTSAKSLDRNNELISSSEEVHGPRKDRGSCEGLDTHVLQRTSPTDKSLVEKPKHVFRGPEEEVDP</sequence>
<proteinExistence type="predicted"/>
<comment type="caution">
    <text evidence="2">The sequence shown here is derived from an EMBL/GenBank/DDBJ whole genome shotgun (WGS) entry which is preliminary data.</text>
</comment>
<keyword evidence="3" id="KW-1185">Reference proteome</keyword>
<dbReference type="EMBL" id="AVOT02157837">
    <property type="protein sequence ID" value="MBW0593990.1"/>
    <property type="molecule type" value="Genomic_DNA"/>
</dbReference>
<gene>
    <name evidence="2" type="ORF">O181_133705</name>
</gene>
<organism evidence="2 3">
    <name type="scientific">Austropuccinia psidii MF-1</name>
    <dbReference type="NCBI Taxonomy" id="1389203"/>
    <lineage>
        <taxon>Eukaryota</taxon>
        <taxon>Fungi</taxon>
        <taxon>Dikarya</taxon>
        <taxon>Basidiomycota</taxon>
        <taxon>Pucciniomycotina</taxon>
        <taxon>Pucciniomycetes</taxon>
        <taxon>Pucciniales</taxon>
        <taxon>Sphaerophragmiaceae</taxon>
        <taxon>Austropuccinia</taxon>
    </lineage>
</organism>
<dbReference type="Proteomes" id="UP000765509">
    <property type="component" value="Unassembled WGS sequence"/>
</dbReference>
<feature type="compositionally biased region" description="Basic and acidic residues" evidence="1">
    <location>
        <begin position="81"/>
        <end position="92"/>
    </location>
</feature>
<feature type="region of interest" description="Disordered" evidence="1">
    <location>
        <begin position="61"/>
        <end position="128"/>
    </location>
</feature>
<evidence type="ECO:0000256" key="1">
    <source>
        <dbReference type="SAM" id="MobiDB-lite"/>
    </source>
</evidence>
<reference evidence="2" key="1">
    <citation type="submission" date="2021-03" db="EMBL/GenBank/DDBJ databases">
        <title>Draft genome sequence of rust myrtle Austropuccinia psidii MF-1, a brazilian biotype.</title>
        <authorList>
            <person name="Quecine M.C."/>
            <person name="Pachon D.M.R."/>
            <person name="Bonatelli M.L."/>
            <person name="Correr F.H."/>
            <person name="Franceschini L.M."/>
            <person name="Leite T.F."/>
            <person name="Margarido G.R.A."/>
            <person name="Almeida C.A."/>
            <person name="Ferrarezi J.A."/>
            <person name="Labate C.A."/>
        </authorList>
    </citation>
    <scope>NUCLEOTIDE SEQUENCE</scope>
    <source>
        <strain evidence="2">MF-1</strain>
    </source>
</reference>
<accession>A0A9Q3QDP7</accession>
<dbReference type="AlphaFoldDB" id="A0A9Q3QDP7"/>
<evidence type="ECO:0000313" key="3">
    <source>
        <dbReference type="Proteomes" id="UP000765509"/>
    </source>
</evidence>
<feature type="compositionally biased region" description="Basic and acidic residues" evidence="1">
    <location>
        <begin position="110"/>
        <end position="128"/>
    </location>
</feature>
<name>A0A9Q3QDP7_9BASI</name>
<protein>
    <submittedName>
        <fullName evidence="2">Uncharacterized protein</fullName>
    </submittedName>
</protein>
<evidence type="ECO:0000313" key="2">
    <source>
        <dbReference type="EMBL" id="MBW0593990.1"/>
    </source>
</evidence>